<dbReference type="PRINTS" id="PR01301">
    <property type="entry name" value="RGSPROTEIN"/>
</dbReference>
<dbReference type="InterPro" id="IPR016137">
    <property type="entry name" value="RGS"/>
</dbReference>
<protein>
    <recommendedName>
        <fullName evidence="2">RGS domain-containing protein</fullName>
    </recommendedName>
</protein>
<dbReference type="SMART" id="SM00315">
    <property type="entry name" value="RGS"/>
    <property type="match status" value="1"/>
</dbReference>
<dbReference type="PANTHER" id="PTHR10845:SF277">
    <property type="entry name" value="REGULATOR OF G-PROTEIN SIGNALING 20"/>
    <property type="match status" value="1"/>
</dbReference>
<dbReference type="AlphaFoldDB" id="A0A9Q1IIJ1"/>
<dbReference type="SUPFAM" id="SSF48097">
    <property type="entry name" value="Regulator of G-protein signaling, RGS"/>
    <property type="match status" value="1"/>
</dbReference>
<dbReference type="Proteomes" id="UP001152622">
    <property type="component" value="Chromosome 15"/>
</dbReference>
<dbReference type="InterPro" id="IPR036305">
    <property type="entry name" value="RGS_sf"/>
</dbReference>
<evidence type="ECO:0000313" key="3">
    <source>
        <dbReference type="EMBL" id="KAJ8340814.1"/>
    </source>
</evidence>
<evidence type="ECO:0000313" key="4">
    <source>
        <dbReference type="Proteomes" id="UP001152622"/>
    </source>
</evidence>
<dbReference type="Gene3D" id="1.10.167.10">
    <property type="entry name" value="Regulator of G-protein Signalling 4, domain 2"/>
    <property type="match status" value="1"/>
</dbReference>
<name>A0A9Q1IIJ1_SYNKA</name>
<dbReference type="Pfam" id="PF00615">
    <property type="entry name" value="RGS"/>
    <property type="match status" value="1"/>
</dbReference>
<keyword evidence="4" id="KW-1185">Reference proteome</keyword>
<proteinExistence type="predicted"/>
<comment type="caution">
    <text evidence="3">The sequence shown here is derived from an EMBL/GenBank/DDBJ whole genome shotgun (WGS) entry which is preliminary data.</text>
</comment>
<dbReference type="OrthoDB" id="10266999at2759"/>
<dbReference type="PANTHER" id="PTHR10845">
    <property type="entry name" value="REGULATOR OF G PROTEIN SIGNALING"/>
    <property type="match status" value="1"/>
</dbReference>
<feature type="domain" description="RGS" evidence="2">
    <location>
        <begin position="88"/>
        <end position="190"/>
    </location>
</feature>
<feature type="region of interest" description="Disordered" evidence="1">
    <location>
        <begin position="1"/>
        <end position="23"/>
    </location>
</feature>
<sequence>MRRHLSHRESRTPPSCNSSPETPPSGPTHSCPSHPCCFCWCCCCSCSCLTQRDRDRAVCGRSRTASNVSPPGSLQRLSVVEVSSWSHSFGRLLENTAGQSVFMEFLCSEHSQENMLFWLACQELKDQTRQAAVTETAKQIYLDYISILSPNEVSIDAAVRETINRKMAAPTAAIFDEAQVQIYALMHRDSAPCTHTPEDFNVPQSQLEGATEYGLLCSLGPAMPFNGLLGGTIVFPASFIQLVSPQRQTVACAICEKYVCI</sequence>
<accession>A0A9Q1IIJ1</accession>
<dbReference type="EMBL" id="JAINUF010000015">
    <property type="protein sequence ID" value="KAJ8340814.1"/>
    <property type="molecule type" value="Genomic_DNA"/>
</dbReference>
<dbReference type="PROSITE" id="PS50132">
    <property type="entry name" value="RGS"/>
    <property type="match status" value="1"/>
</dbReference>
<gene>
    <name evidence="3" type="ORF">SKAU_G00331050</name>
</gene>
<evidence type="ECO:0000259" key="2">
    <source>
        <dbReference type="PROSITE" id="PS50132"/>
    </source>
</evidence>
<organism evidence="3 4">
    <name type="scientific">Synaphobranchus kaupii</name>
    <name type="common">Kaup's arrowtooth eel</name>
    <dbReference type="NCBI Taxonomy" id="118154"/>
    <lineage>
        <taxon>Eukaryota</taxon>
        <taxon>Metazoa</taxon>
        <taxon>Chordata</taxon>
        <taxon>Craniata</taxon>
        <taxon>Vertebrata</taxon>
        <taxon>Euteleostomi</taxon>
        <taxon>Actinopterygii</taxon>
        <taxon>Neopterygii</taxon>
        <taxon>Teleostei</taxon>
        <taxon>Anguilliformes</taxon>
        <taxon>Synaphobranchidae</taxon>
        <taxon>Synaphobranchus</taxon>
    </lineage>
</organism>
<evidence type="ECO:0000256" key="1">
    <source>
        <dbReference type="SAM" id="MobiDB-lite"/>
    </source>
</evidence>
<dbReference type="InterPro" id="IPR044926">
    <property type="entry name" value="RGS_subdomain_2"/>
</dbReference>
<dbReference type="FunFam" id="1.10.167.10:FF:000001">
    <property type="entry name" value="Putative regulator of g-protein signaling 12"/>
    <property type="match status" value="1"/>
</dbReference>
<reference evidence="3" key="1">
    <citation type="journal article" date="2023" name="Science">
        <title>Genome structures resolve the early diversification of teleost fishes.</title>
        <authorList>
            <person name="Parey E."/>
            <person name="Louis A."/>
            <person name="Montfort J."/>
            <person name="Bouchez O."/>
            <person name="Roques C."/>
            <person name="Iampietro C."/>
            <person name="Lluch J."/>
            <person name="Castinel A."/>
            <person name="Donnadieu C."/>
            <person name="Desvignes T."/>
            <person name="Floi Bucao C."/>
            <person name="Jouanno E."/>
            <person name="Wen M."/>
            <person name="Mejri S."/>
            <person name="Dirks R."/>
            <person name="Jansen H."/>
            <person name="Henkel C."/>
            <person name="Chen W.J."/>
            <person name="Zahm M."/>
            <person name="Cabau C."/>
            <person name="Klopp C."/>
            <person name="Thompson A.W."/>
            <person name="Robinson-Rechavi M."/>
            <person name="Braasch I."/>
            <person name="Lecointre G."/>
            <person name="Bobe J."/>
            <person name="Postlethwait J.H."/>
            <person name="Berthelot C."/>
            <person name="Roest Crollius H."/>
            <person name="Guiguen Y."/>
        </authorList>
    </citation>
    <scope>NUCLEOTIDE SEQUENCE</scope>
    <source>
        <strain evidence="3">WJC10195</strain>
    </source>
</reference>